<dbReference type="HOGENOM" id="CLU_1169813_0_0_0"/>
<feature type="domain" description="GYF" evidence="3">
    <location>
        <begin position="85"/>
        <end position="140"/>
    </location>
</feature>
<evidence type="ECO:0000259" key="3">
    <source>
        <dbReference type="PROSITE" id="PS50829"/>
    </source>
</evidence>
<dbReference type="OrthoDB" id="261253at2"/>
<keyword evidence="2" id="KW-1133">Transmembrane helix</keyword>
<keyword evidence="5" id="KW-1185">Reference proteome</keyword>
<evidence type="ECO:0000313" key="5">
    <source>
        <dbReference type="Proteomes" id="UP000001887"/>
    </source>
</evidence>
<feature type="transmembrane region" description="Helical" evidence="2">
    <location>
        <begin position="232"/>
        <end position="256"/>
    </location>
</feature>
<accession>D2R2T1</accession>
<dbReference type="AlphaFoldDB" id="D2R2T1"/>
<sequence length="259" mass="27069">MPIESICQSCSKRLRVADEHAGKLARCPHCNSIYTVPTPSGGTLPSATSADPMRPLTPLSTPAPQDLPGAAPAPGSLFGGGASPSSMWRMKTPSGLVYGPVSKTELDRWMAEGRITAECQLMADGGTLWFPAEQIYPQLTPKVPAMYTGVVQPQPGANPFGEQAMATNPYAASPGGYYRQHYAEPHRGGLVLGLSIAGFFCCIFLSIASLIMGAIDLAAMNRGTMDPSGRGLTIAGMVIAGLSVAFNALSIILVVIGEM</sequence>
<proteinExistence type="predicted"/>
<keyword evidence="2" id="KW-0812">Transmembrane</keyword>
<name>D2R2T1_PIRSD</name>
<protein>
    <recommendedName>
        <fullName evidence="3">GYF domain-containing protein</fullName>
    </recommendedName>
</protein>
<dbReference type="InterPro" id="IPR035445">
    <property type="entry name" value="GYF-like_dom_sf"/>
</dbReference>
<gene>
    <name evidence="4" type="ordered locus">Psta_2250</name>
</gene>
<dbReference type="InterPro" id="IPR003169">
    <property type="entry name" value="GYF"/>
</dbReference>
<dbReference type="KEGG" id="psl:Psta_2250"/>
<evidence type="ECO:0000256" key="1">
    <source>
        <dbReference type="SAM" id="MobiDB-lite"/>
    </source>
</evidence>
<dbReference type="eggNOG" id="COG2314">
    <property type="taxonomic scope" value="Bacteria"/>
</dbReference>
<reference evidence="4 5" key="1">
    <citation type="journal article" date="2009" name="Stand. Genomic Sci.">
        <title>Complete genome sequence of Pirellula staleyi type strain (ATCC 27377).</title>
        <authorList>
            <person name="Clum A."/>
            <person name="Tindall B.J."/>
            <person name="Sikorski J."/>
            <person name="Ivanova N."/>
            <person name="Mavrommatis K."/>
            <person name="Lucas S."/>
            <person name="Glavina del Rio T."/>
            <person name="Nolan M."/>
            <person name="Chen F."/>
            <person name="Tice H."/>
            <person name="Pitluck S."/>
            <person name="Cheng J.F."/>
            <person name="Chertkov O."/>
            <person name="Brettin T."/>
            <person name="Han C."/>
            <person name="Detter J.C."/>
            <person name="Kuske C."/>
            <person name="Bruce D."/>
            <person name="Goodwin L."/>
            <person name="Ovchinikova G."/>
            <person name="Pati A."/>
            <person name="Mikhailova N."/>
            <person name="Chen A."/>
            <person name="Palaniappan K."/>
            <person name="Land M."/>
            <person name="Hauser L."/>
            <person name="Chang Y.J."/>
            <person name="Jeffries C.D."/>
            <person name="Chain P."/>
            <person name="Rohde M."/>
            <person name="Goker M."/>
            <person name="Bristow J."/>
            <person name="Eisen J.A."/>
            <person name="Markowitz V."/>
            <person name="Hugenholtz P."/>
            <person name="Kyrpides N.C."/>
            <person name="Klenk H.P."/>
            <person name="Lapidus A."/>
        </authorList>
    </citation>
    <scope>NUCLEOTIDE SEQUENCE [LARGE SCALE GENOMIC DNA]</scope>
    <source>
        <strain evidence="5">ATCC 27377 / DSM 6068 / ICPB 4128</strain>
    </source>
</reference>
<dbReference type="SUPFAM" id="SSF55277">
    <property type="entry name" value="GYF domain"/>
    <property type="match status" value="1"/>
</dbReference>
<dbReference type="Proteomes" id="UP000001887">
    <property type="component" value="Chromosome"/>
</dbReference>
<feature type="region of interest" description="Disordered" evidence="1">
    <location>
        <begin position="41"/>
        <end position="78"/>
    </location>
</feature>
<evidence type="ECO:0000256" key="2">
    <source>
        <dbReference type="SAM" id="Phobius"/>
    </source>
</evidence>
<dbReference type="EMBL" id="CP001848">
    <property type="protein sequence ID" value="ADB16921.1"/>
    <property type="molecule type" value="Genomic_DNA"/>
</dbReference>
<evidence type="ECO:0000313" key="4">
    <source>
        <dbReference type="EMBL" id="ADB16921.1"/>
    </source>
</evidence>
<feature type="transmembrane region" description="Helical" evidence="2">
    <location>
        <begin position="189"/>
        <end position="212"/>
    </location>
</feature>
<organism evidence="4 5">
    <name type="scientific">Pirellula staleyi (strain ATCC 27377 / DSM 6068 / ICPB 4128)</name>
    <name type="common">Pirella staleyi</name>
    <dbReference type="NCBI Taxonomy" id="530564"/>
    <lineage>
        <taxon>Bacteria</taxon>
        <taxon>Pseudomonadati</taxon>
        <taxon>Planctomycetota</taxon>
        <taxon>Planctomycetia</taxon>
        <taxon>Pirellulales</taxon>
        <taxon>Pirellulaceae</taxon>
        <taxon>Pirellula</taxon>
    </lineage>
</organism>
<keyword evidence="2" id="KW-0472">Membrane</keyword>
<dbReference type="PROSITE" id="PS50829">
    <property type="entry name" value="GYF"/>
    <property type="match status" value="1"/>
</dbReference>
<dbReference type="STRING" id="530564.Psta_2250"/>